<dbReference type="AlphaFoldDB" id="A0A7Z2NWQ9"/>
<dbReference type="KEGG" id="schy:GVO57_10465"/>
<gene>
    <name evidence="1" type="ORF">GVO57_10465</name>
</gene>
<name>A0A7Z2NWQ9_9SPHN</name>
<dbReference type="EMBL" id="CP047895">
    <property type="protein sequence ID" value="QHL91162.1"/>
    <property type="molecule type" value="Genomic_DNA"/>
</dbReference>
<accession>A0A7Z2NWQ9</accession>
<proteinExistence type="predicted"/>
<organism evidence="1 2">
    <name type="scientific">Sphingomonas changnyeongensis</name>
    <dbReference type="NCBI Taxonomy" id="2698679"/>
    <lineage>
        <taxon>Bacteria</taxon>
        <taxon>Pseudomonadati</taxon>
        <taxon>Pseudomonadota</taxon>
        <taxon>Alphaproteobacteria</taxon>
        <taxon>Sphingomonadales</taxon>
        <taxon>Sphingomonadaceae</taxon>
        <taxon>Sphingomonas</taxon>
    </lineage>
</organism>
<evidence type="ECO:0000313" key="2">
    <source>
        <dbReference type="Proteomes" id="UP000464468"/>
    </source>
</evidence>
<dbReference type="RefSeq" id="WP_160593092.1">
    <property type="nucleotide sequence ID" value="NZ_CP047895.1"/>
</dbReference>
<keyword evidence="2" id="KW-1185">Reference proteome</keyword>
<dbReference type="Proteomes" id="UP000464468">
    <property type="component" value="Chromosome"/>
</dbReference>
<reference evidence="1 2" key="1">
    <citation type="submission" date="2020-01" db="EMBL/GenBank/DDBJ databases">
        <title>Sphingomonas sp. C33 whole genome sequece.</title>
        <authorList>
            <person name="Park C."/>
        </authorList>
    </citation>
    <scope>NUCLEOTIDE SEQUENCE [LARGE SCALE GENOMIC DNA]</scope>
    <source>
        <strain evidence="1 2">C33</strain>
    </source>
</reference>
<protein>
    <submittedName>
        <fullName evidence="1">Uncharacterized protein</fullName>
    </submittedName>
</protein>
<sequence>MLSELRAIIEVQVAKALDGDSGAAALVLARVLAAVAAGSLSADVGKLVIDGISALSEARRTEELEAVLAALEEKQR</sequence>
<evidence type="ECO:0000313" key="1">
    <source>
        <dbReference type="EMBL" id="QHL91162.1"/>
    </source>
</evidence>